<evidence type="ECO:0000256" key="1">
    <source>
        <dbReference type="ARBA" id="ARBA00004651"/>
    </source>
</evidence>
<evidence type="ECO:0000313" key="10">
    <source>
        <dbReference type="Proteomes" id="UP001198862"/>
    </source>
</evidence>
<evidence type="ECO:0000256" key="3">
    <source>
        <dbReference type="ARBA" id="ARBA00022448"/>
    </source>
</evidence>
<evidence type="ECO:0000256" key="8">
    <source>
        <dbReference type="RuleBase" id="RU363041"/>
    </source>
</evidence>
<proteinExistence type="inferred from homology"/>
<feature type="transmembrane region" description="Helical" evidence="8">
    <location>
        <begin position="230"/>
        <end position="247"/>
    </location>
</feature>
<evidence type="ECO:0000256" key="4">
    <source>
        <dbReference type="ARBA" id="ARBA00022475"/>
    </source>
</evidence>
<keyword evidence="4 8" id="KW-1003">Cell membrane</keyword>
<evidence type="ECO:0000256" key="2">
    <source>
        <dbReference type="ARBA" id="ARBA00009142"/>
    </source>
</evidence>
<dbReference type="InterPro" id="IPR052017">
    <property type="entry name" value="TSUP"/>
</dbReference>
<feature type="transmembrane region" description="Helical" evidence="8">
    <location>
        <begin position="45"/>
        <end position="63"/>
    </location>
</feature>
<evidence type="ECO:0000256" key="6">
    <source>
        <dbReference type="ARBA" id="ARBA00022989"/>
    </source>
</evidence>
<comment type="subcellular location">
    <subcellularLocation>
        <location evidence="1 8">Cell membrane</location>
        <topology evidence="1 8">Multi-pass membrane protein</topology>
    </subcellularLocation>
</comment>
<dbReference type="EMBL" id="JAJISD010000001">
    <property type="protein sequence ID" value="MCC8427812.1"/>
    <property type="molecule type" value="Genomic_DNA"/>
</dbReference>
<keyword evidence="6 8" id="KW-1133">Transmembrane helix</keyword>
<dbReference type="RefSeq" id="WP_230549028.1">
    <property type="nucleotide sequence ID" value="NZ_JAJISD010000001.1"/>
</dbReference>
<feature type="transmembrane region" description="Helical" evidence="8">
    <location>
        <begin position="199"/>
        <end position="218"/>
    </location>
</feature>
<keyword evidence="3" id="KW-0813">Transport</keyword>
<feature type="transmembrane region" description="Helical" evidence="8">
    <location>
        <begin position="12"/>
        <end position="39"/>
    </location>
</feature>
<protein>
    <recommendedName>
        <fullName evidence="8">Probable membrane transporter protein</fullName>
    </recommendedName>
</protein>
<evidence type="ECO:0000256" key="7">
    <source>
        <dbReference type="ARBA" id="ARBA00023136"/>
    </source>
</evidence>
<evidence type="ECO:0000256" key="5">
    <source>
        <dbReference type="ARBA" id="ARBA00022692"/>
    </source>
</evidence>
<dbReference type="PANTHER" id="PTHR30269:SF37">
    <property type="entry name" value="MEMBRANE TRANSPORTER PROTEIN"/>
    <property type="match status" value="1"/>
</dbReference>
<gene>
    <name evidence="9" type="ORF">LJ725_02470</name>
</gene>
<comment type="caution">
    <text evidence="9">The sequence shown here is derived from an EMBL/GenBank/DDBJ whole genome shotgun (WGS) entry which is preliminary data.</text>
</comment>
<name>A0ABS8KPW6_9HYPH</name>
<evidence type="ECO:0000313" key="9">
    <source>
        <dbReference type="EMBL" id="MCC8427812.1"/>
    </source>
</evidence>
<dbReference type="Pfam" id="PF01925">
    <property type="entry name" value="TauE"/>
    <property type="match status" value="1"/>
</dbReference>
<sequence length="248" mass="25635">MTLPPPGDIAIVVAGALAAGFVNGLSGTGYALVALGFWLQAMSPLTAAPLTALCGVAGHIQSLPRIWSGVRWSRLWPMLSAGLVGVPVGTLLLHHLEPEPLKVGVGVLLIVYSAWMAIVRRPPVITGGGPAADATVGLIGGVLGGMASLSGPAPAIWAQLRGFGKDEQRGVNQPFNMSVLLLALVSAGIAGFLDRTFLIWAVITVPTTLVGARIGLALYGRVNDAQFRRILLGLLCLSGVTLILTSIR</sequence>
<feature type="transmembrane region" description="Helical" evidence="8">
    <location>
        <begin position="75"/>
        <end position="95"/>
    </location>
</feature>
<feature type="transmembrane region" description="Helical" evidence="8">
    <location>
        <begin position="175"/>
        <end position="193"/>
    </location>
</feature>
<organism evidence="9 10">
    <name type="scientific">Reyranella aquatilis</name>
    <dbReference type="NCBI Taxonomy" id="2035356"/>
    <lineage>
        <taxon>Bacteria</taxon>
        <taxon>Pseudomonadati</taxon>
        <taxon>Pseudomonadota</taxon>
        <taxon>Alphaproteobacteria</taxon>
        <taxon>Hyphomicrobiales</taxon>
        <taxon>Reyranellaceae</taxon>
        <taxon>Reyranella</taxon>
    </lineage>
</organism>
<dbReference type="InterPro" id="IPR002781">
    <property type="entry name" value="TM_pro_TauE-like"/>
</dbReference>
<accession>A0ABS8KPW6</accession>
<keyword evidence="7 8" id="KW-0472">Membrane</keyword>
<dbReference type="PANTHER" id="PTHR30269">
    <property type="entry name" value="TRANSMEMBRANE PROTEIN YFCA"/>
    <property type="match status" value="1"/>
</dbReference>
<keyword evidence="5 8" id="KW-0812">Transmembrane</keyword>
<comment type="similarity">
    <text evidence="2 8">Belongs to the 4-toluene sulfonate uptake permease (TSUP) (TC 2.A.102) family.</text>
</comment>
<keyword evidence="10" id="KW-1185">Reference proteome</keyword>
<reference evidence="9 10" key="1">
    <citation type="submission" date="2021-11" db="EMBL/GenBank/DDBJ databases">
        <authorList>
            <person name="Lee D.-H."/>
            <person name="Kim S.-B."/>
        </authorList>
    </citation>
    <scope>NUCLEOTIDE SEQUENCE [LARGE SCALE GENOMIC DNA]</scope>
    <source>
        <strain evidence="9 10">KCTC 52223</strain>
    </source>
</reference>
<dbReference type="Proteomes" id="UP001198862">
    <property type="component" value="Unassembled WGS sequence"/>
</dbReference>
<feature type="transmembrane region" description="Helical" evidence="8">
    <location>
        <begin position="101"/>
        <end position="119"/>
    </location>
</feature>